<evidence type="ECO:0000256" key="9">
    <source>
        <dbReference type="SAM" id="Phobius"/>
    </source>
</evidence>
<feature type="domain" description="CopC" evidence="10">
    <location>
        <begin position="140"/>
        <end position="216"/>
    </location>
</feature>
<comment type="caution">
    <text evidence="12">The sequence shown here is derived from an EMBL/GenBank/DDBJ whole genome shotgun (WGS) entry which is preliminary data.</text>
</comment>
<evidence type="ECO:0000256" key="1">
    <source>
        <dbReference type="ARBA" id="ARBA00004651"/>
    </source>
</evidence>
<dbReference type="RefSeq" id="WP_204712358.1">
    <property type="nucleotide sequence ID" value="NZ_JBHSZV010000050.1"/>
</dbReference>
<comment type="subcellular location">
    <subcellularLocation>
        <location evidence="1">Cell membrane</location>
        <topology evidence="1">Multi-pass membrane protein</topology>
    </subcellularLocation>
</comment>
<feature type="domain" description="Copper resistance protein D" evidence="11">
    <location>
        <begin position="427"/>
        <end position="522"/>
    </location>
</feature>
<keyword evidence="8 9" id="KW-0472">Membrane</keyword>
<dbReference type="InterPro" id="IPR014755">
    <property type="entry name" value="Cu-Rt/internalin_Ig-like"/>
</dbReference>
<dbReference type="Pfam" id="PF05425">
    <property type="entry name" value="CopD"/>
    <property type="match status" value="1"/>
</dbReference>
<dbReference type="PANTHER" id="PTHR34820:SF4">
    <property type="entry name" value="INNER MEMBRANE PROTEIN YEBZ"/>
    <property type="match status" value="1"/>
</dbReference>
<keyword evidence="4" id="KW-0479">Metal-binding</keyword>
<evidence type="ECO:0000256" key="4">
    <source>
        <dbReference type="ARBA" id="ARBA00022723"/>
    </source>
</evidence>
<dbReference type="EMBL" id="JBHSZV010000050">
    <property type="protein sequence ID" value="MFC7063607.1"/>
    <property type="molecule type" value="Genomic_DNA"/>
</dbReference>
<sequence>MNGFILRTSIMCTYFILLFFLLFIYTSTAEAHSSLEETFPKGGGVLEEAPSTIEVWFQDPVVIHQGSIKVIDSKGREIPTLTPESDAKDGGHILAELDKELGPGKYTVKTNVIAQDGYVIKEKFRFSVRGSEKSEFKELELVKSNISDGEIYKGSPKQIELWFNQAADVTAFGIFNDNQQPVGTKEPVIDPEDSSHVTIPISEELSPGSYQITWYASPDKKETKEIQRDTVGVFYFAVDDFSSMKTNEGNDSIFEWSSLSFSIGLKQVAYWLTFIGFTGLFGISWFHSIILKNRVIQYRRNKINLMFYCLSLIGIALLITHHRLDLPELGIEEFLLLKFTWIPILQVGLLTLGMWMKKVRLLLFGMALILWPFIIGHASYPRYGGYITMIMTSLHIIAVAIWMGGLFSLIAKPKHQEKKEWLQKVGPSFSNWAMISVSFILFTGIWMTVEFLPSTSLESLLESEWGRSLLIKTVLFFLLIIIGYVQRKTVRQLSSKFTISFFKRVRIEVLYGLIIFFFAASLVAANPSAAEQGVYKQTPEASNDLGLNVQITPLEMGLNTITLEFKENPKIENVKVELSMPPTWRIENNAFQVGKRTYKLTGNLLHGAGTINMKVKVLMENGKEVRLPYAIVVPGEVRFNE</sequence>
<evidence type="ECO:0000259" key="11">
    <source>
        <dbReference type="Pfam" id="PF05425"/>
    </source>
</evidence>
<dbReference type="PANTHER" id="PTHR34820">
    <property type="entry name" value="INNER MEMBRANE PROTEIN YEBZ"/>
    <property type="match status" value="1"/>
</dbReference>
<keyword evidence="5" id="KW-0732">Signal</keyword>
<evidence type="ECO:0000256" key="3">
    <source>
        <dbReference type="ARBA" id="ARBA00022692"/>
    </source>
</evidence>
<evidence type="ECO:0000256" key="7">
    <source>
        <dbReference type="ARBA" id="ARBA00023008"/>
    </source>
</evidence>
<proteinExistence type="predicted"/>
<dbReference type="InterPro" id="IPR008457">
    <property type="entry name" value="Cu-R_CopD_dom"/>
</dbReference>
<keyword evidence="7" id="KW-0186">Copper</keyword>
<keyword evidence="3 9" id="KW-0812">Transmembrane</keyword>
<protein>
    <submittedName>
        <fullName evidence="12">Copper resistance CopC/CopD family protein</fullName>
    </submittedName>
</protein>
<evidence type="ECO:0000256" key="8">
    <source>
        <dbReference type="ARBA" id="ARBA00023136"/>
    </source>
</evidence>
<accession>A0ABW2EQT7</accession>
<gene>
    <name evidence="12" type="ORF">ACFQIC_17500</name>
</gene>
<feature type="transmembrane region" description="Helical" evidence="9">
    <location>
        <begin position="432"/>
        <end position="449"/>
    </location>
</feature>
<dbReference type="SUPFAM" id="SSF81296">
    <property type="entry name" value="E set domains"/>
    <property type="match status" value="2"/>
</dbReference>
<feature type="transmembrane region" description="Helical" evidence="9">
    <location>
        <begin position="469"/>
        <end position="486"/>
    </location>
</feature>
<feature type="domain" description="CopC" evidence="10">
    <location>
        <begin position="32"/>
        <end position="128"/>
    </location>
</feature>
<feature type="transmembrane region" description="Helical" evidence="9">
    <location>
        <begin position="303"/>
        <end position="322"/>
    </location>
</feature>
<feature type="transmembrane region" description="Helical" evidence="9">
    <location>
        <begin position="334"/>
        <end position="354"/>
    </location>
</feature>
<evidence type="ECO:0000313" key="13">
    <source>
        <dbReference type="Proteomes" id="UP001596410"/>
    </source>
</evidence>
<evidence type="ECO:0000256" key="6">
    <source>
        <dbReference type="ARBA" id="ARBA00022989"/>
    </source>
</evidence>
<feature type="transmembrane region" description="Helical" evidence="9">
    <location>
        <begin position="507"/>
        <end position="525"/>
    </location>
</feature>
<dbReference type="Gene3D" id="2.60.40.1220">
    <property type="match status" value="2"/>
</dbReference>
<keyword evidence="13" id="KW-1185">Reference proteome</keyword>
<dbReference type="Pfam" id="PF04234">
    <property type="entry name" value="CopC"/>
    <property type="match status" value="2"/>
</dbReference>
<feature type="transmembrane region" description="Helical" evidence="9">
    <location>
        <begin position="268"/>
        <end position="291"/>
    </location>
</feature>
<dbReference type="InterPro" id="IPR032694">
    <property type="entry name" value="CopC/D"/>
</dbReference>
<name>A0ABW2EQT7_9BACI</name>
<dbReference type="Proteomes" id="UP001596410">
    <property type="component" value="Unassembled WGS sequence"/>
</dbReference>
<organism evidence="12 13">
    <name type="scientific">Halobacillus seohaensis</name>
    <dbReference type="NCBI Taxonomy" id="447421"/>
    <lineage>
        <taxon>Bacteria</taxon>
        <taxon>Bacillati</taxon>
        <taxon>Bacillota</taxon>
        <taxon>Bacilli</taxon>
        <taxon>Bacillales</taxon>
        <taxon>Bacillaceae</taxon>
        <taxon>Halobacillus</taxon>
    </lineage>
</organism>
<evidence type="ECO:0000256" key="5">
    <source>
        <dbReference type="ARBA" id="ARBA00022729"/>
    </source>
</evidence>
<evidence type="ECO:0000259" key="10">
    <source>
        <dbReference type="Pfam" id="PF04234"/>
    </source>
</evidence>
<keyword evidence="2" id="KW-1003">Cell membrane</keyword>
<reference evidence="13" key="1">
    <citation type="journal article" date="2019" name="Int. J. Syst. Evol. Microbiol.">
        <title>The Global Catalogue of Microorganisms (GCM) 10K type strain sequencing project: providing services to taxonomists for standard genome sequencing and annotation.</title>
        <authorList>
            <consortium name="The Broad Institute Genomics Platform"/>
            <consortium name="The Broad Institute Genome Sequencing Center for Infectious Disease"/>
            <person name="Wu L."/>
            <person name="Ma J."/>
        </authorList>
    </citation>
    <scope>NUCLEOTIDE SEQUENCE [LARGE SCALE GENOMIC DNA]</scope>
    <source>
        <strain evidence="13">CGMCC 4.1621</strain>
    </source>
</reference>
<evidence type="ECO:0000313" key="12">
    <source>
        <dbReference type="EMBL" id="MFC7063607.1"/>
    </source>
</evidence>
<feature type="transmembrane region" description="Helical" evidence="9">
    <location>
        <begin position="386"/>
        <end position="411"/>
    </location>
</feature>
<keyword evidence="6 9" id="KW-1133">Transmembrane helix</keyword>
<dbReference type="InterPro" id="IPR014756">
    <property type="entry name" value="Ig_E-set"/>
</dbReference>
<feature type="transmembrane region" description="Helical" evidence="9">
    <location>
        <begin position="361"/>
        <end position="380"/>
    </location>
</feature>
<evidence type="ECO:0000256" key="2">
    <source>
        <dbReference type="ARBA" id="ARBA00022475"/>
    </source>
</evidence>
<dbReference type="InterPro" id="IPR007348">
    <property type="entry name" value="CopC_dom"/>
</dbReference>